<dbReference type="AlphaFoldDB" id="A0A1A8I1U2"/>
<feature type="non-terminal residue" evidence="2">
    <location>
        <position position="1"/>
    </location>
</feature>
<proteinExistence type="predicted"/>
<accession>A0A1A8I1U2</accession>
<evidence type="ECO:0000256" key="1">
    <source>
        <dbReference type="SAM" id="Coils"/>
    </source>
</evidence>
<evidence type="ECO:0000313" key="2">
    <source>
        <dbReference type="EMBL" id="SBQ89877.1"/>
    </source>
</evidence>
<keyword evidence="1" id="KW-0175">Coiled coil</keyword>
<gene>
    <name evidence="2" type="primary">SYNE1B</name>
</gene>
<feature type="non-terminal residue" evidence="2">
    <location>
        <position position="69"/>
    </location>
</feature>
<feature type="coiled-coil region" evidence="1">
    <location>
        <begin position="21"/>
        <end position="48"/>
    </location>
</feature>
<reference evidence="2" key="1">
    <citation type="submission" date="2016-05" db="EMBL/GenBank/DDBJ databases">
        <authorList>
            <person name="Lavstsen T."/>
            <person name="Jespersen J.S."/>
        </authorList>
    </citation>
    <scope>NUCLEOTIDE SEQUENCE</scope>
    <source>
        <tissue evidence="2">Brain</tissue>
    </source>
</reference>
<reference evidence="2" key="2">
    <citation type="submission" date="2016-06" db="EMBL/GenBank/DDBJ databases">
        <title>The genome of a short-lived fish provides insights into sex chromosome evolution and the genetic control of aging.</title>
        <authorList>
            <person name="Reichwald K."/>
            <person name="Felder M."/>
            <person name="Petzold A."/>
            <person name="Koch P."/>
            <person name="Groth M."/>
            <person name="Platzer M."/>
        </authorList>
    </citation>
    <scope>NUCLEOTIDE SEQUENCE</scope>
    <source>
        <tissue evidence="2">Brain</tissue>
    </source>
</reference>
<protein>
    <submittedName>
        <fullName evidence="2">Spectrin repeat containing, nuclear envelope 1b</fullName>
    </submittedName>
</protein>
<organism evidence="2">
    <name type="scientific">Nothobranchius kuhntae</name>
    <name type="common">Beira killifish</name>
    <dbReference type="NCBI Taxonomy" id="321403"/>
    <lineage>
        <taxon>Eukaryota</taxon>
        <taxon>Metazoa</taxon>
        <taxon>Chordata</taxon>
        <taxon>Craniata</taxon>
        <taxon>Vertebrata</taxon>
        <taxon>Euteleostomi</taxon>
        <taxon>Actinopterygii</taxon>
        <taxon>Neopterygii</taxon>
        <taxon>Teleostei</taxon>
        <taxon>Neoteleostei</taxon>
        <taxon>Acanthomorphata</taxon>
        <taxon>Ovalentaria</taxon>
        <taxon>Atherinomorphae</taxon>
        <taxon>Cyprinodontiformes</taxon>
        <taxon>Nothobranchiidae</taxon>
        <taxon>Nothobranchius</taxon>
    </lineage>
</organism>
<name>A0A1A8I1U2_NOTKU</name>
<dbReference type="EMBL" id="HAED01003863">
    <property type="protein sequence ID" value="SBQ89877.1"/>
    <property type="molecule type" value="Transcribed_RNA"/>
</dbReference>
<sequence>VIELNDSLSNFNNSQKVSLRLSTLQTEMIEKEQKIEILQSKVSELKKCSQCQETPAKLQVLENDLQKKL</sequence>